<dbReference type="GO" id="GO:0019154">
    <property type="term" value="F:glycolate dehydrogenase activity"/>
    <property type="evidence" value="ECO:0007669"/>
    <property type="project" value="UniProtKB-EC"/>
</dbReference>
<dbReference type="PROSITE" id="PS00198">
    <property type="entry name" value="4FE4S_FER_1"/>
    <property type="match status" value="1"/>
</dbReference>
<dbReference type="OrthoDB" id="9765258at2"/>
<dbReference type="InterPro" id="IPR009051">
    <property type="entry name" value="Helical_ferredxn"/>
</dbReference>
<comment type="function">
    <text evidence="6">Component of a complex that catalyzes the oxidation of glycolate to glyoxylate.</text>
</comment>
<dbReference type="PANTHER" id="PTHR32479:SF17">
    <property type="entry name" value="GLYCOLATE OXIDASE IRON-SULFUR SUBUNIT"/>
    <property type="match status" value="1"/>
</dbReference>
<evidence type="ECO:0000259" key="7">
    <source>
        <dbReference type="PROSITE" id="PS51379"/>
    </source>
</evidence>
<dbReference type="PANTHER" id="PTHR32479">
    <property type="entry name" value="GLYCOLATE OXIDASE IRON-SULFUR SUBUNIT"/>
    <property type="match status" value="1"/>
</dbReference>
<comment type="catalytic activity">
    <reaction evidence="6">
        <text>glycolate + A = glyoxylate + AH2</text>
        <dbReference type="Rhea" id="RHEA:21264"/>
        <dbReference type="ChEBI" id="CHEBI:13193"/>
        <dbReference type="ChEBI" id="CHEBI:17499"/>
        <dbReference type="ChEBI" id="CHEBI:29805"/>
        <dbReference type="ChEBI" id="CHEBI:36655"/>
        <dbReference type="EC" id="1.1.99.14"/>
    </reaction>
</comment>
<evidence type="ECO:0000256" key="3">
    <source>
        <dbReference type="ARBA" id="ARBA00022737"/>
    </source>
</evidence>
<dbReference type="PROSITE" id="PS51379">
    <property type="entry name" value="4FE4S_FER_2"/>
    <property type="match status" value="2"/>
</dbReference>
<dbReference type="SUPFAM" id="SSF54862">
    <property type="entry name" value="4Fe-4S ferredoxins"/>
    <property type="match status" value="1"/>
</dbReference>
<keyword evidence="3" id="KW-0677">Repeat</keyword>
<keyword evidence="6" id="KW-0249">Electron transport</keyword>
<dbReference type="KEGG" id="aeh:Mlg_1896"/>
<dbReference type="PIRSF" id="PIRSF000139">
    <property type="entry name" value="Glc_ox_4Fe-4S"/>
    <property type="match status" value="1"/>
</dbReference>
<dbReference type="InterPro" id="IPR017896">
    <property type="entry name" value="4Fe4S_Fe-S-bd"/>
</dbReference>
<organism evidence="8 9">
    <name type="scientific">Alkalilimnicola ehrlichii (strain ATCC BAA-1101 / DSM 17681 / MLHE-1)</name>
    <dbReference type="NCBI Taxonomy" id="187272"/>
    <lineage>
        <taxon>Bacteria</taxon>
        <taxon>Pseudomonadati</taxon>
        <taxon>Pseudomonadota</taxon>
        <taxon>Gammaproteobacteria</taxon>
        <taxon>Chromatiales</taxon>
        <taxon>Ectothiorhodospiraceae</taxon>
        <taxon>Alkalilimnicola</taxon>
    </lineage>
</organism>
<dbReference type="RefSeq" id="WP_011629634.1">
    <property type="nucleotide sequence ID" value="NC_008340.1"/>
</dbReference>
<sequence>MQTHIADSIKDTDAGREAERILRTCTHCGFCLATCPTYQELGNELDSPRGRIYLIKQVLEGHEPSAETQLHLDRCLTCRACESTCPSGVQYSKLADIGRELVEEQVPRSNQRLLRAFIRTVVPNRTLFSTLMGLGQAVRPLVPGVLRNKLPAKASAPAWPPAPAQPQRRVLLLEGCAQPAMTPATNPETVRLLGEAGIEVVRTPKAGCCGALHQHLGDPQAAHGYIKHNIDTWWPEIENGADAIVVNASGCGAQVKEYGYFLRNDPDYADKAAEVARLACDPVELLEGLGDRLAPRPDAPRRIAFQCPCTLQHGQKMPGRVEALLRKAGFELTPVGEPHLCCGSAGSYSILQPALAKRLRRRKLNNIEPGRPEMIVTANVGCQTHLGEEATVPVRHWVELLTVR</sequence>
<evidence type="ECO:0000256" key="5">
    <source>
        <dbReference type="ARBA" id="ARBA00023014"/>
    </source>
</evidence>
<keyword evidence="6" id="KW-0813">Transport</keyword>
<evidence type="ECO:0000256" key="6">
    <source>
        <dbReference type="PIRNR" id="PIRNR000139"/>
    </source>
</evidence>
<dbReference type="NCBIfam" id="NF008434">
    <property type="entry name" value="PRK11274.1"/>
    <property type="match status" value="1"/>
</dbReference>
<dbReference type="InterPro" id="IPR012257">
    <property type="entry name" value="Glc_ox_4Fe-4S"/>
</dbReference>
<keyword evidence="4 6" id="KW-0408">Iron</keyword>
<evidence type="ECO:0000256" key="4">
    <source>
        <dbReference type="ARBA" id="ARBA00023004"/>
    </source>
</evidence>
<proteinExistence type="predicted"/>
<evidence type="ECO:0000256" key="2">
    <source>
        <dbReference type="ARBA" id="ARBA00022723"/>
    </source>
</evidence>
<dbReference type="GO" id="GO:0046872">
    <property type="term" value="F:metal ion binding"/>
    <property type="evidence" value="ECO:0007669"/>
    <property type="project" value="UniProtKB-UniRule"/>
</dbReference>
<reference evidence="9" key="1">
    <citation type="submission" date="2006-08" db="EMBL/GenBank/DDBJ databases">
        <title>Complete sequence of Alkalilimnicola ehrilichei MLHE-1.</title>
        <authorList>
            <person name="Copeland A."/>
            <person name="Lucas S."/>
            <person name="Lapidus A."/>
            <person name="Barry K."/>
            <person name="Detter J.C."/>
            <person name="Glavina del Rio T."/>
            <person name="Hammon N."/>
            <person name="Israni S."/>
            <person name="Dalin E."/>
            <person name="Tice H."/>
            <person name="Pitluck S."/>
            <person name="Sims D."/>
            <person name="Brettin T."/>
            <person name="Bruce D."/>
            <person name="Han C."/>
            <person name="Tapia R."/>
            <person name="Gilna P."/>
            <person name="Schmutz J."/>
            <person name="Larimer F."/>
            <person name="Land M."/>
            <person name="Hauser L."/>
            <person name="Kyrpides N."/>
            <person name="Mikhailova N."/>
            <person name="Oremland R.S."/>
            <person name="Hoeft S.E."/>
            <person name="Switzer-Blum J."/>
            <person name="Kulp T."/>
            <person name="King G."/>
            <person name="Tabita R."/>
            <person name="Witte B."/>
            <person name="Santini J.M."/>
            <person name="Basu P."/>
            <person name="Hollibaugh J.T."/>
            <person name="Xie G."/>
            <person name="Stolz J.F."/>
            <person name="Richardson P."/>
        </authorList>
    </citation>
    <scope>NUCLEOTIDE SEQUENCE [LARGE SCALE GENOMIC DNA]</scope>
    <source>
        <strain evidence="9">ATCC BAA-1101 / DSM 17681 / MLHE-1</strain>
    </source>
</reference>
<dbReference type="Pfam" id="PF02754">
    <property type="entry name" value="CCG"/>
    <property type="match status" value="2"/>
</dbReference>
<comment type="catalytic activity">
    <reaction evidence="6">
        <text>(R)-lactate + A = pyruvate + AH2</text>
        <dbReference type="Rhea" id="RHEA:15089"/>
        <dbReference type="ChEBI" id="CHEBI:13193"/>
        <dbReference type="ChEBI" id="CHEBI:15361"/>
        <dbReference type="ChEBI" id="CHEBI:16004"/>
        <dbReference type="ChEBI" id="CHEBI:17499"/>
    </reaction>
</comment>
<dbReference type="EMBL" id="CP000453">
    <property type="protein sequence ID" value="ABI57240.1"/>
    <property type="molecule type" value="Genomic_DNA"/>
</dbReference>
<keyword evidence="1 6" id="KW-0004">4Fe-4S</keyword>
<dbReference type="eggNOG" id="COG0247">
    <property type="taxonomic scope" value="Bacteria"/>
</dbReference>
<accession>Q0A7E7</accession>
<keyword evidence="5 6" id="KW-0411">Iron-sulfur</keyword>
<dbReference type="AlphaFoldDB" id="Q0A7E7"/>
<keyword evidence="2 6" id="KW-0479">Metal-binding</keyword>
<comment type="cofactor">
    <cofactor evidence="6">
        <name>[4Fe-4S] cluster</name>
        <dbReference type="ChEBI" id="CHEBI:49883"/>
    </cofactor>
    <text evidence="6">Binds 2 [4Fe-4S] clusters.</text>
</comment>
<dbReference type="HOGENOM" id="CLU_023081_0_0_6"/>
<evidence type="ECO:0000313" key="9">
    <source>
        <dbReference type="Proteomes" id="UP000001962"/>
    </source>
</evidence>
<gene>
    <name evidence="8" type="ordered locus">Mlg_1896</name>
</gene>
<dbReference type="GO" id="GO:0051539">
    <property type="term" value="F:4 iron, 4 sulfur cluster binding"/>
    <property type="evidence" value="ECO:0007669"/>
    <property type="project" value="UniProtKB-UniRule"/>
</dbReference>
<dbReference type="Proteomes" id="UP000001962">
    <property type="component" value="Chromosome"/>
</dbReference>
<name>Q0A7E7_ALKEH</name>
<dbReference type="InterPro" id="IPR017900">
    <property type="entry name" value="4Fe4S_Fe_S_CS"/>
</dbReference>
<dbReference type="InterPro" id="IPR004017">
    <property type="entry name" value="Cys_rich_dom"/>
</dbReference>
<dbReference type="Pfam" id="PF13183">
    <property type="entry name" value="Fer4_8"/>
    <property type="match status" value="1"/>
</dbReference>
<dbReference type="EC" id="1.1.99.14" evidence="6"/>
<protein>
    <recommendedName>
        <fullName evidence="6">Glycolate oxidase iron-sulfur subunit</fullName>
        <ecNumber evidence="6">1.1.99.14</ecNumber>
    </recommendedName>
</protein>
<evidence type="ECO:0000256" key="1">
    <source>
        <dbReference type="ARBA" id="ARBA00022485"/>
    </source>
</evidence>
<feature type="domain" description="4Fe-4S ferredoxin-type" evidence="7">
    <location>
        <begin position="16"/>
        <end position="46"/>
    </location>
</feature>
<feature type="domain" description="4Fe-4S ferredoxin-type" evidence="7">
    <location>
        <begin position="66"/>
        <end position="95"/>
    </location>
</feature>
<keyword evidence="9" id="KW-1185">Reference proteome</keyword>
<dbReference type="Gene3D" id="1.10.1060.10">
    <property type="entry name" value="Alpha-helical ferredoxin"/>
    <property type="match status" value="1"/>
</dbReference>
<evidence type="ECO:0000313" key="8">
    <source>
        <dbReference type="EMBL" id="ABI57240.1"/>
    </source>
</evidence>